<keyword evidence="2" id="KW-1133">Transmembrane helix</keyword>
<feature type="compositionally biased region" description="Basic residues" evidence="1">
    <location>
        <begin position="286"/>
        <end position="296"/>
    </location>
</feature>
<protein>
    <submittedName>
        <fullName evidence="3">Uncharacterized protein</fullName>
    </submittedName>
</protein>
<keyword evidence="2" id="KW-0472">Membrane</keyword>
<comment type="caution">
    <text evidence="3">The sequence shown here is derived from an EMBL/GenBank/DDBJ whole genome shotgun (WGS) entry which is preliminary data.</text>
</comment>
<dbReference type="EMBL" id="JANVFT010000081">
    <property type="protein sequence ID" value="KAJ4473232.1"/>
    <property type="molecule type" value="Genomic_DNA"/>
</dbReference>
<proteinExistence type="predicted"/>
<feature type="compositionally biased region" description="Basic and acidic residues" evidence="1">
    <location>
        <begin position="249"/>
        <end position="262"/>
    </location>
</feature>
<keyword evidence="4" id="KW-1185">Reference proteome</keyword>
<accession>A0ABQ8V4U0</accession>
<keyword evidence="2" id="KW-0812">Transmembrane</keyword>
<organism evidence="3 4">
    <name type="scientific">Lentinula lateritia</name>
    <dbReference type="NCBI Taxonomy" id="40482"/>
    <lineage>
        <taxon>Eukaryota</taxon>
        <taxon>Fungi</taxon>
        <taxon>Dikarya</taxon>
        <taxon>Basidiomycota</taxon>
        <taxon>Agaricomycotina</taxon>
        <taxon>Agaricomycetes</taxon>
        <taxon>Agaricomycetidae</taxon>
        <taxon>Agaricales</taxon>
        <taxon>Marasmiineae</taxon>
        <taxon>Omphalotaceae</taxon>
        <taxon>Lentinula</taxon>
    </lineage>
</organism>
<name>A0ABQ8V4U0_9AGAR</name>
<evidence type="ECO:0000256" key="1">
    <source>
        <dbReference type="SAM" id="MobiDB-lite"/>
    </source>
</evidence>
<feature type="region of interest" description="Disordered" evidence="1">
    <location>
        <begin position="241"/>
        <end position="316"/>
    </location>
</feature>
<sequence>MSGTASHSSARRFSLGFPPKHRWSILALCSLKKISSLPPTFSLHRNLNFVDMYFLALQIKLPLIPLFGIFLFLASAVAIPLSSPLTTDNVDLMVAFPYPAPSQNSGVFAPCDVSGLDASDPSSPVVNCERYKATVHPTARLLSRNAEFLVARAFSKKVKVSFSSKEPQASPWRSSYRSYVSQRIQDMVEKEYGKDVTIEIDKNNHPGYPTCRFDITVTEGLFRKTKLTGKLTVDVQNSDTKHAQVKGGLKKDDKPFGKKYEYTPDPSWKPPQSEVQTEVQPVAQKPKSRISRKQRKTQQLVKPTGPMEAINEEYEG</sequence>
<dbReference type="Proteomes" id="UP001150217">
    <property type="component" value="Unassembled WGS sequence"/>
</dbReference>
<evidence type="ECO:0000256" key="2">
    <source>
        <dbReference type="SAM" id="Phobius"/>
    </source>
</evidence>
<gene>
    <name evidence="3" type="ORF">C8R41DRAFT_849349</name>
</gene>
<feature type="transmembrane region" description="Helical" evidence="2">
    <location>
        <begin position="52"/>
        <end position="74"/>
    </location>
</feature>
<evidence type="ECO:0000313" key="3">
    <source>
        <dbReference type="EMBL" id="KAJ4473232.1"/>
    </source>
</evidence>
<reference evidence="3" key="1">
    <citation type="submission" date="2022-08" db="EMBL/GenBank/DDBJ databases">
        <title>A Global Phylogenomic Analysis of the Shiitake Genus Lentinula.</title>
        <authorList>
            <consortium name="DOE Joint Genome Institute"/>
            <person name="Sierra-Patev S."/>
            <person name="Min B."/>
            <person name="Naranjo-Ortiz M."/>
            <person name="Looney B."/>
            <person name="Konkel Z."/>
            <person name="Slot J.C."/>
            <person name="Sakamoto Y."/>
            <person name="Steenwyk J.L."/>
            <person name="Rokas A."/>
            <person name="Carro J."/>
            <person name="Camarero S."/>
            <person name="Ferreira P."/>
            <person name="Molpeceres G."/>
            <person name="Ruiz-Duenas F.J."/>
            <person name="Serrano A."/>
            <person name="Henrissat B."/>
            <person name="Drula E."/>
            <person name="Hughes K.W."/>
            <person name="Mata J.L."/>
            <person name="Ishikawa N.K."/>
            <person name="Vargas-Isla R."/>
            <person name="Ushijima S."/>
            <person name="Smith C.A."/>
            <person name="Ahrendt S."/>
            <person name="Andreopoulos W."/>
            <person name="He G."/>
            <person name="Labutti K."/>
            <person name="Lipzen A."/>
            <person name="Ng V."/>
            <person name="Riley R."/>
            <person name="Sandor L."/>
            <person name="Barry K."/>
            <person name="Martinez A.T."/>
            <person name="Xiao Y."/>
            <person name="Gibbons J.G."/>
            <person name="Terashima K."/>
            <person name="Grigoriev I.V."/>
            <person name="Hibbett D.S."/>
        </authorList>
    </citation>
    <scope>NUCLEOTIDE SEQUENCE</scope>
    <source>
        <strain evidence="3">RHP3577 ss4</strain>
    </source>
</reference>
<evidence type="ECO:0000313" key="4">
    <source>
        <dbReference type="Proteomes" id="UP001150217"/>
    </source>
</evidence>